<feature type="non-terminal residue" evidence="1">
    <location>
        <position position="1"/>
    </location>
</feature>
<name>A0AAV6G5G7_9TELE</name>
<sequence length="141" mass="15865">QPYRNSSSSLQRRRHLIKEDPNCSPYEEPGVAFSWRERGREGERENSLMLALFSPPILCTGVQRQAGEKYRENQSCPCSLGLESEKASQLTCFHIRCMYRTYHKHVYHQSLRQIKGGVGGVGGGGGWRDDKVIGSLAGTCF</sequence>
<dbReference type="AlphaFoldDB" id="A0AAV6G5G7"/>
<evidence type="ECO:0000313" key="1">
    <source>
        <dbReference type="EMBL" id="KAG5270368.1"/>
    </source>
</evidence>
<organism evidence="1 2">
    <name type="scientific">Alosa alosa</name>
    <name type="common">allis shad</name>
    <dbReference type="NCBI Taxonomy" id="278164"/>
    <lineage>
        <taxon>Eukaryota</taxon>
        <taxon>Metazoa</taxon>
        <taxon>Chordata</taxon>
        <taxon>Craniata</taxon>
        <taxon>Vertebrata</taxon>
        <taxon>Euteleostomi</taxon>
        <taxon>Actinopterygii</taxon>
        <taxon>Neopterygii</taxon>
        <taxon>Teleostei</taxon>
        <taxon>Clupei</taxon>
        <taxon>Clupeiformes</taxon>
        <taxon>Clupeoidei</taxon>
        <taxon>Clupeidae</taxon>
        <taxon>Alosa</taxon>
    </lineage>
</organism>
<keyword evidence="2" id="KW-1185">Reference proteome</keyword>
<accession>A0AAV6G5G7</accession>
<protein>
    <submittedName>
        <fullName evidence="1">Uncharacterized protein</fullName>
    </submittedName>
</protein>
<reference evidence="1" key="1">
    <citation type="submission" date="2020-10" db="EMBL/GenBank/DDBJ databases">
        <title>Chromosome-scale genome assembly of the Allis shad, Alosa alosa.</title>
        <authorList>
            <person name="Margot Z."/>
            <person name="Christophe K."/>
            <person name="Cabau C."/>
            <person name="Louis A."/>
            <person name="Berthelot C."/>
            <person name="Parey E."/>
            <person name="Roest Crollius H."/>
            <person name="Montfort J."/>
            <person name="Robinson-Rechavi M."/>
            <person name="Bucao C."/>
            <person name="Bouchez O."/>
            <person name="Gislard M."/>
            <person name="Lluch J."/>
            <person name="Milhes M."/>
            <person name="Lampietro C."/>
            <person name="Lopez Roques C."/>
            <person name="Donnadieu C."/>
            <person name="Braasch I."/>
            <person name="Desvignes T."/>
            <person name="Postlethwait J."/>
            <person name="Bobe J."/>
            <person name="Guiguen Y."/>
        </authorList>
    </citation>
    <scope>NUCLEOTIDE SEQUENCE</scope>
    <source>
        <strain evidence="1">M-15738</strain>
        <tissue evidence="1">Blood</tissue>
    </source>
</reference>
<dbReference type="EMBL" id="JADWDJ010000014">
    <property type="protein sequence ID" value="KAG5270368.1"/>
    <property type="molecule type" value="Genomic_DNA"/>
</dbReference>
<comment type="caution">
    <text evidence="1">The sequence shown here is derived from an EMBL/GenBank/DDBJ whole genome shotgun (WGS) entry which is preliminary data.</text>
</comment>
<evidence type="ECO:0000313" key="2">
    <source>
        <dbReference type="Proteomes" id="UP000823561"/>
    </source>
</evidence>
<proteinExistence type="predicted"/>
<gene>
    <name evidence="1" type="ORF">AALO_G00191850</name>
</gene>
<dbReference type="Proteomes" id="UP000823561">
    <property type="component" value="Chromosome 14"/>
</dbReference>